<gene>
    <name evidence="1" type="ORF">EBO15_07270</name>
</gene>
<dbReference type="NCBIfam" id="NF038076">
    <property type="entry name" value="fam_STM4015"/>
    <property type="match status" value="1"/>
</dbReference>
<comment type="caution">
    <text evidence="1">The sequence shown here is derived from an EMBL/GenBank/DDBJ whole genome shotgun (WGS) entry which is preliminary data.</text>
</comment>
<organism evidence="1 2">
    <name type="scientific">Actinomadura harenae</name>
    <dbReference type="NCBI Taxonomy" id="2483351"/>
    <lineage>
        <taxon>Bacteria</taxon>
        <taxon>Bacillati</taxon>
        <taxon>Actinomycetota</taxon>
        <taxon>Actinomycetes</taxon>
        <taxon>Streptosporangiales</taxon>
        <taxon>Thermomonosporaceae</taxon>
        <taxon>Actinomadura</taxon>
    </lineage>
</organism>
<sequence>MTIRARLDEYAGLPVHAFATSPDPGSGPLPDAAAVAWRVAVDGPLSWRDSLHALLDSVDADRVEALVVGYYSGDDLGEDYPGNVLAGVADRLPALRSLFLAEMPLEEMEISWIIHESLDPLLRAFPRLERLDVRGHQELELGPIASESLRTLRFETGGLPAEIVRAVAASDLPNLEHLDFWLGVEGYGCDVVLGDLAPFLSGERFPALRHLGLANSEFQDEIAAAVAGAPVLARLESLDLSMGVLTDAGAEALLSGQPLTHLRSLDLHRNSLSDEMARRVLDTLPGVQVDLSERRDREDLYVAVSE</sequence>
<name>A0A3M2MGJ0_9ACTN</name>
<dbReference type="InterPro" id="IPR032675">
    <property type="entry name" value="LRR_dom_sf"/>
</dbReference>
<dbReference type="Gene3D" id="3.80.10.10">
    <property type="entry name" value="Ribonuclease Inhibitor"/>
    <property type="match status" value="1"/>
</dbReference>
<dbReference type="OrthoDB" id="9781345at2"/>
<dbReference type="InterPro" id="IPR047722">
    <property type="entry name" value="STM4015-like"/>
</dbReference>
<protein>
    <submittedName>
        <fullName evidence="1">Leucine-rich repeat domain-containing protein</fullName>
    </submittedName>
</protein>
<dbReference type="RefSeq" id="WP_122193539.1">
    <property type="nucleotide sequence ID" value="NZ_JBHSKC010000005.1"/>
</dbReference>
<dbReference type="Pfam" id="PF13516">
    <property type="entry name" value="LRR_6"/>
    <property type="match status" value="2"/>
</dbReference>
<reference evidence="1 2" key="1">
    <citation type="submission" date="2018-10" db="EMBL/GenBank/DDBJ databases">
        <title>Isolation from soil.</title>
        <authorList>
            <person name="Hu J."/>
        </authorList>
    </citation>
    <scope>NUCLEOTIDE SEQUENCE [LARGE SCALE GENOMIC DNA]</scope>
    <source>
        <strain evidence="1 2">NEAU-Ht49</strain>
    </source>
</reference>
<keyword evidence="2" id="KW-1185">Reference proteome</keyword>
<dbReference type="SUPFAM" id="SSF52047">
    <property type="entry name" value="RNI-like"/>
    <property type="match status" value="1"/>
</dbReference>
<proteinExistence type="predicted"/>
<evidence type="ECO:0000313" key="2">
    <source>
        <dbReference type="Proteomes" id="UP000282674"/>
    </source>
</evidence>
<dbReference type="Proteomes" id="UP000282674">
    <property type="component" value="Unassembled WGS sequence"/>
</dbReference>
<dbReference type="AlphaFoldDB" id="A0A3M2MGJ0"/>
<evidence type="ECO:0000313" key="1">
    <source>
        <dbReference type="EMBL" id="RMI46358.1"/>
    </source>
</evidence>
<dbReference type="InterPro" id="IPR001611">
    <property type="entry name" value="Leu-rich_rpt"/>
</dbReference>
<dbReference type="EMBL" id="RFFG01000009">
    <property type="protein sequence ID" value="RMI46358.1"/>
    <property type="molecule type" value="Genomic_DNA"/>
</dbReference>
<accession>A0A3M2MGJ0</accession>